<comment type="caution">
    <text evidence="3">The sequence shown here is derived from an EMBL/GenBank/DDBJ whole genome shotgun (WGS) entry which is preliminary data.</text>
</comment>
<gene>
    <name evidence="3" type="ORF">CH341_25660</name>
</gene>
<dbReference type="InterPro" id="IPR016181">
    <property type="entry name" value="Acyl_CoA_acyltransferase"/>
</dbReference>
<feature type="compositionally biased region" description="Basic and acidic residues" evidence="1">
    <location>
        <begin position="179"/>
        <end position="189"/>
    </location>
</feature>
<dbReference type="RefSeq" id="WP_111421840.1">
    <property type="nucleotide sequence ID" value="NZ_NPEX01000283.1"/>
</dbReference>
<keyword evidence="4" id="KW-1185">Reference proteome</keyword>
<proteinExistence type="predicted"/>
<dbReference type="Pfam" id="PF13480">
    <property type="entry name" value="Acetyltransf_6"/>
    <property type="match status" value="1"/>
</dbReference>
<dbReference type="SUPFAM" id="SSF55729">
    <property type="entry name" value="Acyl-CoA N-acyltransferases (Nat)"/>
    <property type="match status" value="1"/>
</dbReference>
<feature type="region of interest" description="Disordered" evidence="1">
    <location>
        <begin position="162"/>
        <end position="189"/>
    </location>
</feature>
<reference evidence="3 4" key="1">
    <citation type="submission" date="2017-07" db="EMBL/GenBank/DDBJ databases">
        <title>Draft Genome Sequences of Select Purple Nonsulfur Bacteria.</title>
        <authorList>
            <person name="Lasarre B."/>
            <person name="Mckinlay J.B."/>
        </authorList>
    </citation>
    <scope>NUCLEOTIDE SEQUENCE [LARGE SCALE GENOMIC DNA]</scope>
    <source>
        <strain evidence="3 4">DSM 5909</strain>
    </source>
</reference>
<organism evidence="3 4">
    <name type="scientific">Rhodoplanes roseus</name>
    <dbReference type="NCBI Taxonomy" id="29409"/>
    <lineage>
        <taxon>Bacteria</taxon>
        <taxon>Pseudomonadati</taxon>
        <taxon>Pseudomonadota</taxon>
        <taxon>Alphaproteobacteria</taxon>
        <taxon>Hyphomicrobiales</taxon>
        <taxon>Nitrobacteraceae</taxon>
        <taxon>Rhodoplanes</taxon>
    </lineage>
</organism>
<accession>A0A327KLZ2</accession>
<sequence>MEPDVASTYQTAWLSLAKLAAIRDEWSALAARAVAPNVFYTPAVALAAAPLYGRGVGAVLVRAADGRLVGLFPLRRSRRRYGLPLPVVTGWTHPFAPLGTPLLDPADPAGIVAAALEHLAAERPAALLLPYLPAEGPVALAVDAAVARFGSRQAAFDRHGRAELLRPSGPSGPPPVVDGRAKEHARQRRRLGERGRVVFDLARGPAAVPALSDFFLLEVRGWKGEAGTAALGRPAEQALMTGAVAGLAQAGAGSDAMVARLLLDGQPIAAGIVITSGRGAWFWKTAYDETLAKFSPGVLLALDLSAALLRDAGIAFVDSCAVAGHPMIDRLWPARRVLADRLIGFSPAGFAAARQLEALRRHALATAKRLRDRMRR</sequence>
<evidence type="ECO:0000313" key="4">
    <source>
        <dbReference type="Proteomes" id="UP000249130"/>
    </source>
</evidence>
<dbReference type="EMBL" id="NPEX01000283">
    <property type="protein sequence ID" value="RAI39517.1"/>
    <property type="molecule type" value="Genomic_DNA"/>
</dbReference>
<feature type="domain" description="BioF2-like acetyltransferase" evidence="2">
    <location>
        <begin position="182"/>
        <end position="318"/>
    </location>
</feature>
<evidence type="ECO:0000256" key="1">
    <source>
        <dbReference type="SAM" id="MobiDB-lite"/>
    </source>
</evidence>
<dbReference type="AlphaFoldDB" id="A0A327KLZ2"/>
<name>A0A327KLZ2_9BRAD</name>
<dbReference type="OrthoDB" id="213519at2"/>
<evidence type="ECO:0000313" key="3">
    <source>
        <dbReference type="EMBL" id="RAI39517.1"/>
    </source>
</evidence>
<evidence type="ECO:0000259" key="2">
    <source>
        <dbReference type="Pfam" id="PF13480"/>
    </source>
</evidence>
<dbReference type="InterPro" id="IPR038740">
    <property type="entry name" value="BioF2-like_GNAT_dom"/>
</dbReference>
<dbReference type="Proteomes" id="UP000249130">
    <property type="component" value="Unassembled WGS sequence"/>
</dbReference>
<protein>
    <recommendedName>
        <fullName evidence="2">BioF2-like acetyltransferase domain-containing protein</fullName>
    </recommendedName>
</protein>